<evidence type="ECO:0000313" key="5">
    <source>
        <dbReference type="EMBL" id="PPQ89633.1"/>
    </source>
</evidence>
<gene>
    <name evidence="5" type="ORF">CVT25_013820</name>
</gene>
<sequence length="284" mass="31211">PGLDLTFEEGVSEESDSDTSSSSSSDSDSSESDEEQITQEYLDSLLERARKNAEDAEKLLQAAPEDIGKEEEVITLDDETQIPLPKLDPGALPAPYMKLGETRFDGPSSIRDPEVELAEKATASSSGPAPPIPPAELSKSGKPLTKKEKREIKNKTAGPDWFDLPAPAEADLPRLYREVEALRLRNQLDPKRFYKKDEGEGKGIKGLPKYFAIGTILPSSTPFGTASGDNLTRANRKRTLVDELVDDAEAKRYAKKKFDDLQSVRGARGKNTLHAKQAARRAKW</sequence>
<dbReference type="GO" id="GO:0006396">
    <property type="term" value="P:RNA processing"/>
    <property type="evidence" value="ECO:0007669"/>
    <property type="project" value="TreeGrafter"/>
</dbReference>
<evidence type="ECO:0000256" key="3">
    <source>
        <dbReference type="SAM" id="MobiDB-lite"/>
    </source>
</evidence>
<evidence type="ECO:0000313" key="6">
    <source>
        <dbReference type="Proteomes" id="UP000283269"/>
    </source>
</evidence>
<dbReference type="STRING" id="93625.A0A409XFS2"/>
<feature type="compositionally biased region" description="Basic and acidic residues" evidence="3">
    <location>
        <begin position="145"/>
        <end position="154"/>
    </location>
</feature>
<dbReference type="InterPro" id="IPR039883">
    <property type="entry name" value="Fcf2/DNTTIP2"/>
</dbReference>
<dbReference type="FunCoup" id="A0A409XFS2">
    <property type="interactions" value="93"/>
</dbReference>
<reference evidence="5 6" key="1">
    <citation type="journal article" date="2018" name="Evol. Lett.">
        <title>Horizontal gene cluster transfer increased hallucinogenic mushroom diversity.</title>
        <authorList>
            <person name="Reynolds H.T."/>
            <person name="Vijayakumar V."/>
            <person name="Gluck-Thaler E."/>
            <person name="Korotkin H.B."/>
            <person name="Matheny P.B."/>
            <person name="Slot J.C."/>
        </authorList>
    </citation>
    <scope>NUCLEOTIDE SEQUENCE [LARGE SCALE GENOMIC DNA]</scope>
    <source>
        <strain evidence="5 6">2631</strain>
    </source>
</reference>
<comment type="caution">
    <text evidence="5">The sequence shown here is derived from an EMBL/GenBank/DDBJ whole genome shotgun (WGS) entry which is preliminary data.</text>
</comment>
<dbReference type="GO" id="GO:0005730">
    <property type="term" value="C:nucleolus"/>
    <property type="evidence" value="ECO:0007669"/>
    <property type="project" value="UniProtKB-SubCell"/>
</dbReference>
<organism evidence="5 6">
    <name type="scientific">Psilocybe cyanescens</name>
    <dbReference type="NCBI Taxonomy" id="93625"/>
    <lineage>
        <taxon>Eukaryota</taxon>
        <taxon>Fungi</taxon>
        <taxon>Dikarya</taxon>
        <taxon>Basidiomycota</taxon>
        <taxon>Agaricomycotina</taxon>
        <taxon>Agaricomycetes</taxon>
        <taxon>Agaricomycetidae</taxon>
        <taxon>Agaricales</taxon>
        <taxon>Agaricineae</taxon>
        <taxon>Strophariaceae</taxon>
        <taxon>Psilocybe</taxon>
    </lineage>
</organism>
<evidence type="ECO:0000256" key="1">
    <source>
        <dbReference type="ARBA" id="ARBA00004604"/>
    </source>
</evidence>
<dbReference type="InterPro" id="IPR014810">
    <property type="entry name" value="Fcf2_C"/>
</dbReference>
<dbReference type="PANTHER" id="PTHR21686:SF12">
    <property type="entry name" value="DEOXYNUCLEOTIDYLTRANSFERASE TERMINAL-INTERACTING PROTEIN 2"/>
    <property type="match status" value="1"/>
</dbReference>
<feature type="domain" description="Fcf2 pre-rRNA processing C-terminal" evidence="4">
    <location>
        <begin position="153"/>
        <end position="257"/>
    </location>
</feature>
<dbReference type="OrthoDB" id="427886at2759"/>
<dbReference type="AlphaFoldDB" id="A0A409XFS2"/>
<feature type="compositionally biased region" description="Acidic residues" evidence="3">
    <location>
        <begin position="28"/>
        <end position="37"/>
    </location>
</feature>
<evidence type="ECO:0000256" key="2">
    <source>
        <dbReference type="ARBA" id="ARBA00023242"/>
    </source>
</evidence>
<evidence type="ECO:0000259" key="4">
    <source>
        <dbReference type="Pfam" id="PF08698"/>
    </source>
</evidence>
<name>A0A409XFS2_PSICY</name>
<feature type="compositionally biased region" description="Low complexity" evidence="3">
    <location>
        <begin position="18"/>
        <end position="27"/>
    </location>
</feature>
<dbReference type="Proteomes" id="UP000283269">
    <property type="component" value="Unassembled WGS sequence"/>
</dbReference>
<feature type="region of interest" description="Disordered" evidence="3">
    <location>
        <begin position="1"/>
        <end position="37"/>
    </location>
</feature>
<accession>A0A409XFS2</accession>
<dbReference type="PANTHER" id="PTHR21686">
    <property type="entry name" value="DEOXYNUCLEOTIDYLTRANSFERASE TERMINAL-INTERACTING PROTEIN 2"/>
    <property type="match status" value="1"/>
</dbReference>
<dbReference type="EMBL" id="NHYD01001847">
    <property type="protein sequence ID" value="PPQ89633.1"/>
    <property type="molecule type" value="Genomic_DNA"/>
</dbReference>
<protein>
    <recommendedName>
        <fullName evidence="4">Fcf2 pre-rRNA processing C-terminal domain-containing protein</fullName>
    </recommendedName>
</protein>
<comment type="subcellular location">
    <subcellularLocation>
        <location evidence="1">Nucleus</location>
        <location evidence="1">Nucleolus</location>
    </subcellularLocation>
</comment>
<keyword evidence="6" id="KW-1185">Reference proteome</keyword>
<feature type="non-terminal residue" evidence="5">
    <location>
        <position position="1"/>
    </location>
</feature>
<feature type="region of interest" description="Disordered" evidence="3">
    <location>
        <begin position="61"/>
        <end position="164"/>
    </location>
</feature>
<proteinExistence type="predicted"/>
<feature type="compositionally biased region" description="Acidic residues" evidence="3">
    <location>
        <begin position="1"/>
        <end position="17"/>
    </location>
</feature>
<keyword evidence="2" id="KW-0539">Nucleus</keyword>
<dbReference type="GO" id="GO:0003723">
    <property type="term" value="F:RNA binding"/>
    <property type="evidence" value="ECO:0007669"/>
    <property type="project" value="TreeGrafter"/>
</dbReference>
<dbReference type="Pfam" id="PF08698">
    <property type="entry name" value="Fcf2"/>
    <property type="match status" value="1"/>
</dbReference>
<dbReference type="InParanoid" id="A0A409XFS2"/>